<sequence>MYYDCRYISACEAAWRIFGFDINFRELAVERLSFHLPNQQGVIFNDDDLIEEVVNEATVKETTFLAWFEANKRYPKARSLTYTQLPTQFEFKHDSREWCERKSSYSIGRLYYVRLGLGELHYLRVLLTFTKGATCYEDIRIINGVVYPTFKDACYAMGLLDDDKEYVEGIVEASNWSSGVYLHDILLKERHRLSSKDHMILNMLRLNGRRLKDYPPMPLPNDAIMNNMDNVLMREELNYDQNLMRSQHDSLLSSLTSEQRNIYDLVMNAVDNSTGGLFFVNGFEGSEKTYIWNTLTSGLCSHGSTVLASMSC</sequence>
<keyword evidence="1" id="KW-0234">DNA repair</keyword>
<comment type="caution">
    <text evidence="3">The sequence shown here is derived from an EMBL/GenBank/DDBJ whole genome shotgun (WGS) entry which is preliminary data.</text>
</comment>
<keyword evidence="1" id="KW-0347">Helicase</keyword>
<comment type="cofactor">
    <cofactor evidence="1">
        <name>Mg(2+)</name>
        <dbReference type="ChEBI" id="CHEBI:18420"/>
    </cofactor>
</comment>
<evidence type="ECO:0000259" key="2">
    <source>
        <dbReference type="Pfam" id="PF05970"/>
    </source>
</evidence>
<dbReference type="Pfam" id="PF05970">
    <property type="entry name" value="PIF1"/>
    <property type="match status" value="1"/>
</dbReference>
<comment type="catalytic activity">
    <reaction evidence="1">
        <text>ATP + H2O = ADP + phosphate + H(+)</text>
        <dbReference type="Rhea" id="RHEA:13065"/>
        <dbReference type="ChEBI" id="CHEBI:15377"/>
        <dbReference type="ChEBI" id="CHEBI:15378"/>
        <dbReference type="ChEBI" id="CHEBI:30616"/>
        <dbReference type="ChEBI" id="CHEBI:43474"/>
        <dbReference type="ChEBI" id="CHEBI:456216"/>
        <dbReference type="EC" id="5.6.2.3"/>
    </reaction>
</comment>
<evidence type="ECO:0000313" key="3">
    <source>
        <dbReference type="EMBL" id="KAF7826935.1"/>
    </source>
</evidence>
<dbReference type="GO" id="GO:0006310">
    <property type="term" value="P:DNA recombination"/>
    <property type="evidence" value="ECO:0007669"/>
    <property type="project" value="UniProtKB-KW"/>
</dbReference>
<keyword evidence="1" id="KW-0227">DNA damage</keyword>
<organism evidence="3 4">
    <name type="scientific">Senna tora</name>
    <dbReference type="NCBI Taxonomy" id="362788"/>
    <lineage>
        <taxon>Eukaryota</taxon>
        <taxon>Viridiplantae</taxon>
        <taxon>Streptophyta</taxon>
        <taxon>Embryophyta</taxon>
        <taxon>Tracheophyta</taxon>
        <taxon>Spermatophyta</taxon>
        <taxon>Magnoliopsida</taxon>
        <taxon>eudicotyledons</taxon>
        <taxon>Gunneridae</taxon>
        <taxon>Pentapetalae</taxon>
        <taxon>rosids</taxon>
        <taxon>fabids</taxon>
        <taxon>Fabales</taxon>
        <taxon>Fabaceae</taxon>
        <taxon>Caesalpinioideae</taxon>
        <taxon>Cassia clade</taxon>
        <taxon>Senna</taxon>
    </lineage>
</organism>
<dbReference type="PANTHER" id="PTHR10492:SF78">
    <property type="entry name" value="ATP-DEPENDENT DNA HELICASE"/>
    <property type="match status" value="1"/>
</dbReference>
<keyword evidence="1" id="KW-0547">Nucleotide-binding</keyword>
<dbReference type="EMBL" id="JAAIUW010000006">
    <property type="protein sequence ID" value="KAF7826935.1"/>
    <property type="molecule type" value="Genomic_DNA"/>
</dbReference>
<name>A0A834TR93_9FABA</name>
<reference evidence="3" key="1">
    <citation type="submission" date="2020-09" db="EMBL/GenBank/DDBJ databases">
        <title>Genome-Enabled Discovery of Anthraquinone Biosynthesis in Senna tora.</title>
        <authorList>
            <person name="Kang S.-H."/>
            <person name="Pandey R.P."/>
            <person name="Lee C.-M."/>
            <person name="Sim J.-S."/>
            <person name="Jeong J.-T."/>
            <person name="Choi B.-S."/>
            <person name="Jung M."/>
            <person name="Ginzburg D."/>
            <person name="Zhao K."/>
            <person name="Won S.Y."/>
            <person name="Oh T.-J."/>
            <person name="Yu Y."/>
            <person name="Kim N.-H."/>
            <person name="Lee O.R."/>
            <person name="Lee T.-H."/>
            <person name="Bashyal P."/>
            <person name="Kim T.-S."/>
            <person name="Lee W.-H."/>
            <person name="Kawkins C."/>
            <person name="Kim C.-K."/>
            <person name="Kim J.S."/>
            <person name="Ahn B.O."/>
            <person name="Rhee S.Y."/>
            <person name="Sohng J.K."/>
        </authorList>
    </citation>
    <scope>NUCLEOTIDE SEQUENCE</scope>
    <source>
        <tissue evidence="3">Leaf</tissue>
    </source>
</reference>
<dbReference type="EC" id="5.6.2.3" evidence="1"/>
<accession>A0A834TR93</accession>
<keyword evidence="4" id="KW-1185">Reference proteome</keyword>
<dbReference type="OrthoDB" id="1751583at2759"/>
<proteinExistence type="inferred from homology"/>
<dbReference type="PANTHER" id="PTHR10492">
    <property type="match status" value="1"/>
</dbReference>
<evidence type="ECO:0000313" key="4">
    <source>
        <dbReference type="Proteomes" id="UP000634136"/>
    </source>
</evidence>
<dbReference type="GO" id="GO:0006281">
    <property type="term" value="P:DNA repair"/>
    <property type="evidence" value="ECO:0007669"/>
    <property type="project" value="UniProtKB-KW"/>
</dbReference>
<keyword evidence="1" id="KW-0067">ATP-binding</keyword>
<dbReference type="GO" id="GO:0000723">
    <property type="term" value="P:telomere maintenance"/>
    <property type="evidence" value="ECO:0007669"/>
    <property type="project" value="InterPro"/>
</dbReference>
<feature type="domain" description="DNA helicase Pif1-like DEAD-box helicase" evidence="2">
    <location>
        <begin position="255"/>
        <end position="311"/>
    </location>
</feature>
<dbReference type="Proteomes" id="UP000634136">
    <property type="component" value="Unassembled WGS sequence"/>
</dbReference>
<dbReference type="InterPro" id="IPR010285">
    <property type="entry name" value="DNA_helicase_pif1-like_DEAD"/>
</dbReference>
<gene>
    <name evidence="3" type="ORF">G2W53_018099</name>
</gene>
<dbReference type="AlphaFoldDB" id="A0A834TR93"/>
<protein>
    <recommendedName>
        <fullName evidence="1">ATP-dependent DNA helicase</fullName>
        <ecNumber evidence="1">5.6.2.3</ecNumber>
    </recommendedName>
</protein>
<evidence type="ECO:0000256" key="1">
    <source>
        <dbReference type="RuleBase" id="RU363044"/>
    </source>
</evidence>
<keyword evidence="1" id="KW-0233">DNA recombination</keyword>
<dbReference type="GO" id="GO:0043139">
    <property type="term" value="F:5'-3' DNA helicase activity"/>
    <property type="evidence" value="ECO:0007669"/>
    <property type="project" value="UniProtKB-EC"/>
</dbReference>
<dbReference type="GO" id="GO:0005524">
    <property type="term" value="F:ATP binding"/>
    <property type="evidence" value="ECO:0007669"/>
    <property type="project" value="UniProtKB-KW"/>
</dbReference>
<keyword evidence="1" id="KW-0378">Hydrolase</keyword>
<comment type="similarity">
    <text evidence="1">Belongs to the helicase family.</text>
</comment>
<dbReference type="GO" id="GO:0016787">
    <property type="term" value="F:hydrolase activity"/>
    <property type="evidence" value="ECO:0007669"/>
    <property type="project" value="UniProtKB-KW"/>
</dbReference>